<protein>
    <recommendedName>
        <fullName evidence="3">Replication factor A C-terminal domain-containing protein</fullName>
    </recommendedName>
</protein>
<dbReference type="OrthoDB" id="1730209at2759"/>
<dbReference type="PANTHER" id="PTHR48463">
    <property type="entry name" value="DUF223 DOMAIN-CONTAINING PROTEIN"/>
    <property type="match status" value="1"/>
</dbReference>
<name>A0A5N6M952_9ASTR</name>
<reference evidence="1 2" key="1">
    <citation type="submission" date="2019-05" db="EMBL/GenBank/DDBJ databases">
        <title>Mikania micrantha, genome provides insights into the molecular mechanism of rapid growth.</title>
        <authorList>
            <person name="Liu B."/>
        </authorList>
    </citation>
    <scope>NUCLEOTIDE SEQUENCE [LARGE SCALE GENOMIC DNA]</scope>
    <source>
        <strain evidence="1">NLD-2019</strain>
        <tissue evidence="1">Leaf</tissue>
    </source>
</reference>
<evidence type="ECO:0000313" key="2">
    <source>
        <dbReference type="Proteomes" id="UP000326396"/>
    </source>
</evidence>
<evidence type="ECO:0000313" key="1">
    <source>
        <dbReference type="EMBL" id="KAD3337154.1"/>
    </source>
</evidence>
<accession>A0A5N6M952</accession>
<dbReference type="EMBL" id="SZYD01000016">
    <property type="protein sequence ID" value="KAD3337154.1"/>
    <property type="molecule type" value="Genomic_DNA"/>
</dbReference>
<dbReference type="Proteomes" id="UP000326396">
    <property type="component" value="Linkage Group LG6"/>
</dbReference>
<gene>
    <name evidence="1" type="ORF">E3N88_32674</name>
</gene>
<comment type="caution">
    <text evidence="1">The sequence shown here is derived from an EMBL/GenBank/DDBJ whole genome shotgun (WGS) entry which is preliminary data.</text>
</comment>
<evidence type="ECO:0008006" key="3">
    <source>
        <dbReference type="Google" id="ProtNLM"/>
    </source>
</evidence>
<dbReference type="PANTHER" id="PTHR48463:SF1">
    <property type="entry name" value="DUF223 DOMAIN-CONTAINING PROTEIN"/>
    <property type="match status" value="1"/>
</dbReference>
<proteinExistence type="predicted"/>
<sequence>MEIKEIASLRLRAAASPIEIRVVRIWKPPFRDNETCFLLVDRHGDGIQAIAKGKDQSYAEKNLMPKSCYRIEGYACVESEPYVNTLSHPANLRIGVASTFTPVAESDDLPHQYFEFASPRKIQRICGNNKEVTVIALTAVKVKEFSNAKQLWSTRATYVYLNPRCAETEILITKYRIQATISDNTCSINAVLFDEAVKALVGIECINVVTNKIKMLAQKKVTLPATRHKVTVLDEANNR</sequence>
<dbReference type="AlphaFoldDB" id="A0A5N6M952"/>
<dbReference type="InterPro" id="IPR012340">
    <property type="entry name" value="NA-bd_OB-fold"/>
</dbReference>
<dbReference type="Gene3D" id="2.40.50.140">
    <property type="entry name" value="Nucleic acid-binding proteins"/>
    <property type="match status" value="1"/>
</dbReference>
<keyword evidence="2" id="KW-1185">Reference proteome</keyword>
<organism evidence="1 2">
    <name type="scientific">Mikania micrantha</name>
    <name type="common">bitter vine</name>
    <dbReference type="NCBI Taxonomy" id="192012"/>
    <lineage>
        <taxon>Eukaryota</taxon>
        <taxon>Viridiplantae</taxon>
        <taxon>Streptophyta</taxon>
        <taxon>Embryophyta</taxon>
        <taxon>Tracheophyta</taxon>
        <taxon>Spermatophyta</taxon>
        <taxon>Magnoliopsida</taxon>
        <taxon>eudicotyledons</taxon>
        <taxon>Gunneridae</taxon>
        <taxon>Pentapetalae</taxon>
        <taxon>asterids</taxon>
        <taxon>campanulids</taxon>
        <taxon>Asterales</taxon>
        <taxon>Asteraceae</taxon>
        <taxon>Asteroideae</taxon>
        <taxon>Heliantheae alliance</taxon>
        <taxon>Eupatorieae</taxon>
        <taxon>Mikania</taxon>
    </lineage>
</organism>